<dbReference type="STRING" id="463025.BAU08_17645"/>
<keyword evidence="2" id="KW-0732">Signal</keyword>
<evidence type="ECO:0000313" key="4">
    <source>
        <dbReference type="Proteomes" id="UP000092213"/>
    </source>
</evidence>
<feature type="chain" id="PRO_5008258546" description="ABC transporter substrate-binding protein" evidence="2">
    <location>
        <begin position="30"/>
        <end position="327"/>
    </location>
</feature>
<sequence length="327" mass="34265">MPSFSQLRSLCLHSALAALALCAAVPVAAQQAWTATRPIRLVVPYPAGGGTDIAARMIATGVADHLGRPMVVENKPGANGVIAADYVYGAAPDASTLLFGSGDVISLSPHTYTNYRFKPDGFAAVAPIARIGVVLAGRPGLEPKTLKELVASVKTRQYTYAHWGPGSNGRVAMEIFQTQTGAKKMLDIPYLGTAPGLMALLAGQVDLMLVPTPLVIANRGKLQVYGVASPTRYAGLPDVPTLQEQGYPVNGDIWFGVLAPPGTPQPAIDAIRAELGRVVADPGVQANMIQQGLQPDTSDPGRFGDFIVNENHRWGAVVKAADIKIGG</sequence>
<dbReference type="InterPro" id="IPR005064">
    <property type="entry name" value="BUG"/>
</dbReference>
<dbReference type="Proteomes" id="UP000092213">
    <property type="component" value="Chromosome"/>
</dbReference>
<feature type="signal peptide" evidence="2">
    <location>
        <begin position="1"/>
        <end position="29"/>
    </location>
</feature>
<dbReference type="Gene3D" id="3.40.190.150">
    <property type="entry name" value="Bordetella uptake gene, domain 1"/>
    <property type="match status" value="1"/>
</dbReference>
<evidence type="ECO:0000256" key="2">
    <source>
        <dbReference type="SAM" id="SignalP"/>
    </source>
</evidence>
<dbReference type="PANTHER" id="PTHR42928:SF5">
    <property type="entry name" value="BLR1237 PROTEIN"/>
    <property type="match status" value="1"/>
</dbReference>
<evidence type="ECO:0008006" key="5">
    <source>
        <dbReference type="Google" id="ProtNLM"/>
    </source>
</evidence>
<evidence type="ECO:0000313" key="3">
    <source>
        <dbReference type="EMBL" id="ANN72929.1"/>
    </source>
</evidence>
<organism evidence="3 4">
    <name type="scientific">Bordetella bronchialis</name>
    <dbReference type="NCBI Taxonomy" id="463025"/>
    <lineage>
        <taxon>Bacteria</taxon>
        <taxon>Pseudomonadati</taxon>
        <taxon>Pseudomonadota</taxon>
        <taxon>Betaproteobacteria</taxon>
        <taxon>Burkholderiales</taxon>
        <taxon>Alcaligenaceae</taxon>
        <taxon>Bordetella</taxon>
    </lineage>
</organism>
<dbReference type="CDD" id="cd07012">
    <property type="entry name" value="PBP2_Bug_TTT"/>
    <property type="match status" value="1"/>
</dbReference>
<comment type="similarity">
    <text evidence="1">Belongs to the UPF0065 (bug) family.</text>
</comment>
<proteinExistence type="inferred from homology"/>
<gene>
    <name evidence="3" type="ORF">BAU08_17645</name>
</gene>
<accession>A0A193G123</accession>
<dbReference type="SUPFAM" id="SSF53850">
    <property type="entry name" value="Periplasmic binding protein-like II"/>
    <property type="match status" value="1"/>
</dbReference>
<name>A0A193G123_9BORD</name>
<dbReference type="PIRSF" id="PIRSF017082">
    <property type="entry name" value="YflP"/>
    <property type="match status" value="1"/>
</dbReference>
<dbReference type="Pfam" id="PF03401">
    <property type="entry name" value="TctC"/>
    <property type="match status" value="1"/>
</dbReference>
<dbReference type="Gene3D" id="3.40.190.10">
    <property type="entry name" value="Periplasmic binding protein-like II"/>
    <property type="match status" value="1"/>
</dbReference>
<evidence type="ECO:0000256" key="1">
    <source>
        <dbReference type="ARBA" id="ARBA00006987"/>
    </source>
</evidence>
<dbReference type="AlphaFoldDB" id="A0A193G123"/>
<dbReference type="PANTHER" id="PTHR42928">
    <property type="entry name" value="TRICARBOXYLATE-BINDING PROTEIN"/>
    <property type="match status" value="1"/>
</dbReference>
<dbReference type="EMBL" id="CP016171">
    <property type="protein sequence ID" value="ANN72929.1"/>
    <property type="molecule type" value="Genomic_DNA"/>
</dbReference>
<protein>
    <recommendedName>
        <fullName evidence="5">ABC transporter substrate-binding protein</fullName>
    </recommendedName>
</protein>
<reference evidence="3 4" key="1">
    <citation type="submission" date="2016-06" db="EMBL/GenBank/DDBJ databases">
        <title>Complete genome sequences of Bordetella bronchialis and Bordetella flabilis.</title>
        <authorList>
            <person name="LiPuma J.J."/>
            <person name="Spilker T."/>
        </authorList>
    </citation>
    <scope>NUCLEOTIDE SEQUENCE [LARGE SCALE GENOMIC DNA]</scope>
    <source>
        <strain evidence="3 4">AU17976</strain>
    </source>
</reference>
<dbReference type="InterPro" id="IPR042100">
    <property type="entry name" value="Bug_dom1"/>
</dbReference>
<dbReference type="RefSeq" id="WP_066670753.1">
    <property type="nucleotide sequence ID" value="NZ_CP016171.1"/>
</dbReference>